<reference evidence="2 3" key="1">
    <citation type="submission" date="2016-10" db="EMBL/GenBank/DDBJ databases">
        <title>Draft genome sequence of Coniochaeta ligniaria NRRL30616, a lignocellulolytic fungus for bioabatement of inhibitors in plant biomass hydrolysates.</title>
        <authorList>
            <consortium name="DOE Joint Genome Institute"/>
            <person name="Jimenez D.J."/>
            <person name="Hector R.E."/>
            <person name="Riley R."/>
            <person name="Sun H."/>
            <person name="Grigoriev I.V."/>
            <person name="Van Elsas J.D."/>
            <person name="Nichols N.N."/>
        </authorList>
    </citation>
    <scope>NUCLEOTIDE SEQUENCE [LARGE SCALE GENOMIC DNA]</scope>
    <source>
        <strain evidence="2 3">NRRL 30616</strain>
    </source>
</reference>
<dbReference type="InterPro" id="IPR011009">
    <property type="entry name" value="Kinase-like_dom_sf"/>
</dbReference>
<sequence>MSSVRVKPPSISERHDTPKATQARWYKFWLGWTLVQGYAQPIVNIVNEELGERQTWHHVLRLRVHPGVLATTIRRVSNQLPTALHNLITEWFPGLFLPDTVIIKELKPDWDEEFNNEIRMYRKLKPIQDVVVPVFYGEIRVDGTRALLLSDVGGKPLVAVTFAEHRRNDLERMVQTALRAIYGLGVSPCDANLVNCHVVGDRVMIVDHEQDEDLEEGLRDRLDEVVEAKAERIMARHWEVHKPKKPTKARDPSAERRAAAKYRLRSGHLLSGTTPR</sequence>
<dbReference type="OrthoDB" id="2942798at2759"/>
<proteinExistence type="predicted"/>
<name>A0A1J7JRW5_9PEZI</name>
<evidence type="ECO:0000313" key="3">
    <source>
        <dbReference type="Proteomes" id="UP000182658"/>
    </source>
</evidence>
<gene>
    <name evidence="2" type="ORF">CONLIGDRAFT_630491</name>
</gene>
<dbReference type="AlphaFoldDB" id="A0A1J7JRW5"/>
<protein>
    <submittedName>
        <fullName evidence="2">Uncharacterized protein</fullName>
    </submittedName>
</protein>
<organism evidence="2 3">
    <name type="scientific">Coniochaeta ligniaria NRRL 30616</name>
    <dbReference type="NCBI Taxonomy" id="1408157"/>
    <lineage>
        <taxon>Eukaryota</taxon>
        <taxon>Fungi</taxon>
        <taxon>Dikarya</taxon>
        <taxon>Ascomycota</taxon>
        <taxon>Pezizomycotina</taxon>
        <taxon>Sordariomycetes</taxon>
        <taxon>Sordariomycetidae</taxon>
        <taxon>Coniochaetales</taxon>
        <taxon>Coniochaetaceae</taxon>
        <taxon>Coniochaeta</taxon>
    </lineage>
</organism>
<dbReference type="InParanoid" id="A0A1J7JRW5"/>
<evidence type="ECO:0000313" key="2">
    <source>
        <dbReference type="EMBL" id="OIW30514.1"/>
    </source>
</evidence>
<evidence type="ECO:0000256" key="1">
    <source>
        <dbReference type="SAM" id="MobiDB-lite"/>
    </source>
</evidence>
<feature type="region of interest" description="Disordered" evidence="1">
    <location>
        <begin position="238"/>
        <end position="258"/>
    </location>
</feature>
<feature type="compositionally biased region" description="Basic and acidic residues" evidence="1">
    <location>
        <begin position="248"/>
        <end position="258"/>
    </location>
</feature>
<dbReference type="Proteomes" id="UP000182658">
    <property type="component" value="Unassembled WGS sequence"/>
</dbReference>
<dbReference type="SUPFAM" id="SSF56112">
    <property type="entry name" value="Protein kinase-like (PK-like)"/>
    <property type="match status" value="1"/>
</dbReference>
<accession>A0A1J7JRW5</accession>
<keyword evidence="3" id="KW-1185">Reference proteome</keyword>
<dbReference type="EMBL" id="KV875096">
    <property type="protein sequence ID" value="OIW30514.1"/>
    <property type="molecule type" value="Genomic_DNA"/>
</dbReference>